<feature type="signal peptide" evidence="1">
    <location>
        <begin position="1"/>
        <end position="19"/>
    </location>
</feature>
<proteinExistence type="predicted"/>
<reference evidence="2 3" key="1">
    <citation type="submission" date="2024-02" db="EMBL/GenBank/DDBJ databases">
        <title>A Gaetbulibacter species isolated from tidal flats and genomic insights of their niches.</title>
        <authorList>
            <person name="Ye Y."/>
        </authorList>
    </citation>
    <scope>NUCLEOTIDE SEQUENCE [LARGE SCALE GENOMIC DNA]</scope>
    <source>
        <strain evidence="2 3">KEM-8</strain>
    </source>
</reference>
<keyword evidence="1" id="KW-0732">Signal</keyword>
<dbReference type="RefSeq" id="WP_395438944.1">
    <property type="nucleotide sequence ID" value="NZ_JBAWKC010000004.1"/>
</dbReference>
<gene>
    <name evidence="2" type="ORF">V8G56_13300</name>
</gene>
<dbReference type="Proteomes" id="UP001610104">
    <property type="component" value="Unassembled WGS sequence"/>
</dbReference>
<evidence type="ECO:0000313" key="3">
    <source>
        <dbReference type="Proteomes" id="UP001610104"/>
    </source>
</evidence>
<evidence type="ECO:0000313" key="2">
    <source>
        <dbReference type="EMBL" id="MFH6769723.1"/>
    </source>
</evidence>
<accession>A0ABW7MVA7</accession>
<organism evidence="2 3">
    <name type="scientific">Gaetbulibacter aquiaggeris</name>
    <dbReference type="NCBI Taxonomy" id="1735373"/>
    <lineage>
        <taxon>Bacteria</taxon>
        <taxon>Pseudomonadati</taxon>
        <taxon>Bacteroidota</taxon>
        <taxon>Flavobacteriia</taxon>
        <taxon>Flavobacteriales</taxon>
        <taxon>Flavobacteriaceae</taxon>
        <taxon>Gaetbulibacter</taxon>
    </lineage>
</organism>
<sequence length="651" mass="75450">MKPLRVTILGLMFICSTYAQNVYQPAFWNLMDLNGKLELLGTYRNTGSKTVGTDNETENTFWSGRLDVNARSYFWHPNFIVLDVGGTYFPGAGQNNSILQPDYALESVSRQLRLGTAIFRKKRLNFRTFLNLMNSYSNAEAISETKNNSLDFGGEINFRNKFAPLHLRYLNFDRQQEQQPFNRTFTNKGDELILTTKTSFSDFDTHDLKFSQRSFTNALLGVYTNALSTTTLNLSDRIYFDRKKDKSLNSYISNMETTGFNPYKRFSVNENLRYALPYNLDFAGMFNFNKIDQNNQKIDNINYTGTLRHKLYESLNSYIAYESRNTKQTAFKELSNFLRAGFIYTKTLPYKSKLSLSYNYAINKLDRDSKPIDISYFNESFVLNDAEVTIIPYPNVLEETIVVKDITGALIYQENLDYILINNNNFYEIQRLPGGLIPNNTQVYLDFTSQSLESFSFTSTNHQFNSQLSVFNNLVNVYYRHFNIDYKDVNVTNTDILNYTNQNLIGIRLHYDGIELGAEKDHYNSTIVPYKLNSYFLNINGRLNNKLSYVINANVKDYDMIGEEDRTQLFISASGNLAYQFNRTTKLIATAGYRKQEGVGIDLDLFTSRAEFSTSFNKLTIALSLDLYRREYLITEDYNFNAINLRITRNF</sequence>
<feature type="chain" id="PRO_5046520365" description="Outer membrane beta-barrel protein" evidence="1">
    <location>
        <begin position="20"/>
        <end position="651"/>
    </location>
</feature>
<name>A0ABW7MVA7_9FLAO</name>
<protein>
    <recommendedName>
        <fullName evidence="4">Outer membrane beta-barrel protein</fullName>
    </recommendedName>
</protein>
<evidence type="ECO:0008006" key="4">
    <source>
        <dbReference type="Google" id="ProtNLM"/>
    </source>
</evidence>
<dbReference type="EMBL" id="JBAWKC010000004">
    <property type="protein sequence ID" value="MFH6769723.1"/>
    <property type="molecule type" value="Genomic_DNA"/>
</dbReference>
<keyword evidence="3" id="KW-1185">Reference proteome</keyword>
<evidence type="ECO:0000256" key="1">
    <source>
        <dbReference type="SAM" id="SignalP"/>
    </source>
</evidence>
<comment type="caution">
    <text evidence="2">The sequence shown here is derived from an EMBL/GenBank/DDBJ whole genome shotgun (WGS) entry which is preliminary data.</text>
</comment>